<keyword evidence="2" id="KW-0472">Membrane</keyword>
<dbReference type="AlphaFoldDB" id="A0A4R4MWX2"/>
<evidence type="ECO:0000256" key="1">
    <source>
        <dbReference type="SAM" id="MobiDB-lite"/>
    </source>
</evidence>
<feature type="transmembrane region" description="Helical" evidence="2">
    <location>
        <begin position="177"/>
        <end position="194"/>
    </location>
</feature>
<organism evidence="3 4">
    <name type="scientific">Nonomuraea longispora</name>
    <dbReference type="NCBI Taxonomy" id="1848320"/>
    <lineage>
        <taxon>Bacteria</taxon>
        <taxon>Bacillati</taxon>
        <taxon>Actinomycetota</taxon>
        <taxon>Actinomycetes</taxon>
        <taxon>Streptosporangiales</taxon>
        <taxon>Streptosporangiaceae</taxon>
        <taxon>Nonomuraea</taxon>
    </lineage>
</organism>
<reference evidence="3 4" key="1">
    <citation type="submission" date="2019-02" db="EMBL/GenBank/DDBJ databases">
        <title>Draft genome sequences of novel Actinobacteria.</title>
        <authorList>
            <person name="Sahin N."/>
            <person name="Ay H."/>
            <person name="Saygin H."/>
        </authorList>
    </citation>
    <scope>NUCLEOTIDE SEQUENCE [LARGE SCALE GENOMIC DNA]</scope>
    <source>
        <strain evidence="3 4">KC201</strain>
    </source>
</reference>
<sequence length="469" mass="50402">MARPAAVLPAARPTAVVLAVVAPVGGIRARAGRAAGYSDVPVHPGGPPRAAAATETPVWDVRIARPVMTTQRALTRRTAPSESSQARYPIPARNRAVVADRPSATTSNRTPHTYRKRPPHAARNAIARRSRCGSTCLVLAERQNAVRHANNERLVATIPADVEMPDKILAKLTIRQVAILAGTGLLATWVYVLAGDRLPIPVLAAIVVPMIACGCALALGRRDGLGLDRLALHALAWLRRDRRLVTAEEGVPEPPAWCRVRGRLPGRLRLPVRAIREDGVIELAEGGTAAVVRAGTVAFGLRTGEEQAALVGVFAGWLNSLDAPVQILLQARPVDLSDLADRISHTAERLADPALEQAAHQHADFLTELSATRDLLTRDVLVVVRHQDSEQPPTWKRGHRRAAHRNSSAAIVARRAEETVRSLLALGVHASVMGADDARELLVRSLSPRRPEPVGIARPDEPISRGEDA</sequence>
<accession>A0A4R4MWX2</accession>
<feature type="transmembrane region" description="Helical" evidence="2">
    <location>
        <begin position="200"/>
        <end position="220"/>
    </location>
</feature>
<keyword evidence="2" id="KW-1133">Transmembrane helix</keyword>
<feature type="region of interest" description="Disordered" evidence="1">
    <location>
        <begin position="98"/>
        <end position="122"/>
    </location>
</feature>
<dbReference type="OrthoDB" id="3354527at2"/>
<comment type="caution">
    <text evidence="3">The sequence shown here is derived from an EMBL/GenBank/DDBJ whole genome shotgun (WGS) entry which is preliminary data.</text>
</comment>
<evidence type="ECO:0000256" key="2">
    <source>
        <dbReference type="SAM" id="Phobius"/>
    </source>
</evidence>
<keyword evidence="2" id="KW-0812">Transmembrane</keyword>
<feature type="region of interest" description="Disordered" evidence="1">
    <location>
        <begin position="449"/>
        <end position="469"/>
    </location>
</feature>
<gene>
    <name evidence="3" type="ORF">E1267_33910</name>
</gene>
<name>A0A4R4MWX2_9ACTN</name>
<feature type="compositionally biased region" description="Basic residues" evidence="1">
    <location>
        <begin position="112"/>
        <end position="122"/>
    </location>
</feature>
<dbReference type="EMBL" id="SMJZ01000180">
    <property type="protein sequence ID" value="TDC00695.1"/>
    <property type="molecule type" value="Genomic_DNA"/>
</dbReference>
<dbReference type="Pfam" id="PF12666">
    <property type="entry name" value="PrgI"/>
    <property type="match status" value="1"/>
</dbReference>
<keyword evidence="4" id="KW-1185">Reference proteome</keyword>
<evidence type="ECO:0000313" key="4">
    <source>
        <dbReference type="Proteomes" id="UP000295157"/>
    </source>
</evidence>
<dbReference type="Proteomes" id="UP000295157">
    <property type="component" value="Unassembled WGS sequence"/>
</dbReference>
<dbReference type="InterPro" id="IPR024414">
    <property type="entry name" value="Uncharacterised_PrgI"/>
</dbReference>
<evidence type="ECO:0000313" key="3">
    <source>
        <dbReference type="EMBL" id="TDC00695.1"/>
    </source>
</evidence>
<protein>
    <submittedName>
        <fullName evidence="3">PrgI family protein</fullName>
    </submittedName>
</protein>
<proteinExistence type="predicted"/>
<feature type="compositionally biased region" description="Basic and acidic residues" evidence="1">
    <location>
        <begin position="458"/>
        <end position="469"/>
    </location>
</feature>